<dbReference type="KEGG" id="vg:80534821"/>
<evidence type="ECO:0000313" key="9">
    <source>
        <dbReference type="Proteomes" id="UP000103899"/>
    </source>
</evidence>
<dbReference type="InterPro" id="IPR007640">
    <property type="entry name" value="UL17-like"/>
</dbReference>
<evidence type="ECO:0000256" key="5">
    <source>
        <dbReference type="ARBA" id="ARBA00022921"/>
    </source>
</evidence>
<feature type="region of interest" description="Disordered" evidence="7">
    <location>
        <begin position="184"/>
        <end position="212"/>
    </location>
</feature>
<keyword evidence="2" id="KW-1048">Host nucleus</keyword>
<dbReference type="RefSeq" id="YP_010797118.1">
    <property type="nucleotide sequence ID" value="NC_076129.1"/>
</dbReference>
<protein>
    <submittedName>
        <fullName evidence="8">B93</fullName>
    </submittedName>
</protein>
<dbReference type="GO" id="GO:0019028">
    <property type="term" value="C:viral capsid"/>
    <property type="evidence" value="ECO:0007669"/>
    <property type="project" value="UniProtKB-KW"/>
</dbReference>
<name>I3VQ86_9BETA</name>
<dbReference type="Proteomes" id="UP000103899">
    <property type="component" value="Segment"/>
</dbReference>
<dbReference type="EMBL" id="JQ805139">
    <property type="protein sequence ID" value="AFK83930.1"/>
    <property type="molecule type" value="Genomic_DNA"/>
</dbReference>
<proteinExistence type="predicted"/>
<keyword evidence="1" id="KW-0167">Capsid protein</keyword>
<keyword evidence="4" id="KW-0946">Virion</keyword>
<evidence type="ECO:0000256" key="2">
    <source>
        <dbReference type="ARBA" id="ARBA00022562"/>
    </source>
</evidence>
<keyword evidence="5" id="KW-0426">Late protein</keyword>
<sequence>METHLSSDLDFEQRYAEHKHVPIHLVLGDEALSYFDHFHISRIYYRTLGDKDLGWERARFTVVSKEIVLEKYIHETARRVLRRPVKDFVCPEGGKKPVKMRFAVFTTIGVRCENDAIVSTDVIRLRVVCVPRDPFKKYSGYLTSFVQAHVAREEPSFDGTESVVDIDIVQKDIFATRVKFSQVATGSRPSPAPRERLTESGALGSSADMPDADSADVSTRFFSISSPGRMSPSIESYLSRFMGCVNEDVRSGPLEDPSKVRGCPVTTRRGRLLPDIVDADTVEGAYAPSKTDAWFGEDNKVFVVGVHDIKRLVKVHVVWYERSFWATNPVRCRNDDRSSMRDSLAKSFGNFLECLASLCENVCVGLESSLGASNVLSQKFSCAIASSIDFNPVLDLLCVSKDVWVNKVSERSCIIKALVERLRDADHGDDVRYLGRGAPYADCWADVIDCVRNKVYPGINVQLKASTRTGLLFSQHRDGRDTAWVRDPRLCVLYVDRNLHALWVVPGGFCVEFDVPFDGVQLNAIRDRFKMR</sequence>
<evidence type="ECO:0000256" key="6">
    <source>
        <dbReference type="ARBA" id="ARBA00023219"/>
    </source>
</evidence>
<reference evidence="8 9" key="1">
    <citation type="journal article" date="2012" name="J. Virol.">
        <title>A Novel Bat Herpesvirus Encodes Homologues of Major Histocompatibility Complex Classes I and II, C-Type Lectin, and a Unique Family of Immune-Related Genes.</title>
        <authorList>
            <person name="Zhang H."/>
            <person name="Todd S."/>
            <person name="Tachedjian M."/>
            <person name="Barr J.A."/>
            <person name="Luo M."/>
            <person name="Yu M."/>
            <person name="Marsh G.A."/>
            <person name="Crameri G."/>
            <person name="Wang L.F."/>
        </authorList>
    </citation>
    <scope>NUCLEOTIDE SEQUENCE [LARGE SCALE GENOMIC DNA]</scope>
    <source>
        <strain evidence="8">B7D8</strain>
    </source>
</reference>
<keyword evidence="6" id="KW-0231">Viral genome packaging</keyword>
<evidence type="ECO:0000256" key="3">
    <source>
        <dbReference type="ARBA" id="ARBA00022612"/>
    </source>
</evidence>
<evidence type="ECO:0000256" key="4">
    <source>
        <dbReference type="ARBA" id="ARBA00022844"/>
    </source>
</evidence>
<dbReference type="Pfam" id="PF04559">
    <property type="entry name" value="Herpes_UL17"/>
    <property type="match status" value="1"/>
</dbReference>
<organism evidence="8 9">
    <name type="scientific">miniopterid betaherpesvirus 1</name>
    <dbReference type="NCBI Taxonomy" id="3070189"/>
    <lineage>
        <taxon>Viruses</taxon>
        <taxon>Duplodnaviria</taxon>
        <taxon>Heunggongvirae</taxon>
        <taxon>Peploviricota</taxon>
        <taxon>Herviviricetes</taxon>
        <taxon>Herpesvirales</taxon>
        <taxon>Orthoherpesviridae</taxon>
        <taxon>Betaherpesvirinae</taxon>
        <taxon>Quwivirus</taxon>
        <taxon>Quwivirus miniopteridbeta1</taxon>
    </lineage>
</organism>
<evidence type="ECO:0000256" key="7">
    <source>
        <dbReference type="SAM" id="MobiDB-lite"/>
    </source>
</evidence>
<evidence type="ECO:0000313" key="8">
    <source>
        <dbReference type="EMBL" id="AFK83930.1"/>
    </source>
</evidence>
<dbReference type="GO" id="GO:0051276">
    <property type="term" value="P:chromosome organization"/>
    <property type="evidence" value="ECO:0007669"/>
    <property type="project" value="InterPro"/>
</dbReference>
<accession>I3VQ86</accession>
<evidence type="ECO:0000256" key="1">
    <source>
        <dbReference type="ARBA" id="ARBA00022561"/>
    </source>
</evidence>
<keyword evidence="9" id="KW-1185">Reference proteome</keyword>
<dbReference type="GeneID" id="80534821"/>
<keyword evidence="3" id="KW-1188">Viral release from host cell</keyword>